<dbReference type="GO" id="GO:0015074">
    <property type="term" value="P:DNA integration"/>
    <property type="evidence" value="ECO:0007669"/>
    <property type="project" value="InterPro"/>
</dbReference>
<dbReference type="Pfam" id="PF00665">
    <property type="entry name" value="rve"/>
    <property type="match status" value="1"/>
</dbReference>
<evidence type="ECO:0000313" key="2">
    <source>
        <dbReference type="EMBL" id="QMS92341.1"/>
    </source>
</evidence>
<dbReference type="Pfam" id="PF09299">
    <property type="entry name" value="Mu-transpos_C"/>
    <property type="match status" value="1"/>
</dbReference>
<dbReference type="PROSITE" id="PS50994">
    <property type="entry name" value="INTEGRASE"/>
    <property type="match status" value="1"/>
</dbReference>
<reference evidence="3" key="1">
    <citation type="submission" date="2020-06" db="EMBL/GenBank/DDBJ databases">
        <title>Nostoc edaphicum CCNP1411 genome.</title>
        <authorList>
            <person name="Fidor A."/>
            <person name="Grabski M."/>
            <person name="Gawor J."/>
            <person name="Gromadka R."/>
            <person name="Wegrzyn G."/>
            <person name="Mazur-Marzec H."/>
        </authorList>
    </citation>
    <scope>NUCLEOTIDE SEQUENCE [LARGE SCALE GENOMIC DNA]</scope>
    <source>
        <strain evidence="3">CCNP1411</strain>
    </source>
</reference>
<gene>
    <name evidence="2" type="ORF">HUN01_33895</name>
</gene>
<accession>A0A7D7QN68</accession>
<dbReference type="SUPFAM" id="SSF53098">
    <property type="entry name" value="Ribonuclease H-like"/>
    <property type="match status" value="1"/>
</dbReference>
<dbReference type="Pfam" id="PF08722">
    <property type="entry name" value="Tn7_TnsA-like_N"/>
    <property type="match status" value="1"/>
</dbReference>
<protein>
    <submittedName>
        <fullName evidence="2">DDE-type integrase/transposase/recombinase</fullName>
    </submittedName>
</protein>
<name>A0A7D7QN68_9NOSO</name>
<proteinExistence type="predicted"/>
<dbReference type="InterPro" id="IPR036397">
    <property type="entry name" value="RNaseH_sf"/>
</dbReference>
<dbReference type="EMBL" id="CP054698">
    <property type="protein sequence ID" value="QMS92341.1"/>
    <property type="molecule type" value="Genomic_DNA"/>
</dbReference>
<organism evidence="2 3">
    <name type="scientific">Nostoc edaphicum CCNP1411</name>
    <dbReference type="NCBI Taxonomy" id="1472755"/>
    <lineage>
        <taxon>Bacteria</taxon>
        <taxon>Bacillati</taxon>
        <taxon>Cyanobacteriota</taxon>
        <taxon>Cyanophyceae</taxon>
        <taxon>Nostocales</taxon>
        <taxon>Nostocaceae</taxon>
        <taxon>Nostoc</taxon>
    </lineage>
</organism>
<keyword evidence="3" id="KW-1185">Reference proteome</keyword>
<dbReference type="GO" id="GO:0003676">
    <property type="term" value="F:nucleic acid binding"/>
    <property type="evidence" value="ECO:0007669"/>
    <property type="project" value="InterPro"/>
</dbReference>
<dbReference type="RefSeq" id="WP_181929835.1">
    <property type="nucleotide sequence ID" value="NZ_CP054698.1"/>
</dbReference>
<dbReference type="Proteomes" id="UP000514713">
    <property type="component" value="Chromosome"/>
</dbReference>
<dbReference type="AlphaFoldDB" id="A0A7D7QN68"/>
<dbReference type="KEGG" id="ned:HUN01_33895"/>
<feature type="domain" description="Integrase catalytic" evidence="1">
    <location>
        <begin position="489"/>
        <end position="683"/>
    </location>
</feature>
<dbReference type="InterPro" id="IPR014833">
    <property type="entry name" value="TnsA_N"/>
</dbReference>
<dbReference type="InterPro" id="IPR012337">
    <property type="entry name" value="RNaseH-like_sf"/>
</dbReference>
<dbReference type="InterPro" id="IPR001584">
    <property type="entry name" value="Integrase_cat-core"/>
</dbReference>
<sequence>MCYGFRNAPKSSDGALAYGITHPTQIFSEIKYDSYRTIQFESHTVELRAIELFYEYDDDVIEYWDQAFQFTLKFASANGKNGTYRHIPDFLVIRQNSVSFEEWKPEKTLEKLVVKQPNRYCRGENGQWHSPPAEEYAQKLGLYYRLRSDIEIDNIKYRNIQYLKGYLNKNYVVNQEIADTVITIVASNPGITFVQLRQKASNATIDDINALIATQNIYIDLSSSPLMEQERVYIFRDKVTAESYAIAISSRSNKVTDSLQIIDFQVGISIIWDGNSYTIHEVGEAKIWLRGENGLLWLTHTEFHKLVEAQEIKGLPSLPEPSISSEGWQHFLKASPTALEKANERYQLIVPHLYGEDPEEATKSERTIRYWKANFKKAKDKYGCGLIGLIDQRKGNSTPRYSDQIWEFIDKIIEDNYETFKQKNVWAVYEQLKDQWKEKGIIEPLPSHTTFYERVKQGSGYYRTKKRLGSRAANQKLAPLLLYSSTPRHGDRPLEIVHIDHTLLDIEAVCLYTGINLGRPWITAMLDAYSRRTLAAYLTFDHPSYRSCMMVLRICVQRFGRFPETIVVDNGKEFKSVYFDTLLARFECTKKHRPPNMPKFSSIVERWFGSSNKQFINELRGNTQVTKHVRLVNKANNPKNLAVWTLDELYDYFINGYCYGAYDRKEHPALEGFSPYDSFHAGLAHSGSRAHQKIIYDDQFRILTLPSTLKGTAKVQPSTGVRINQQDYWSIDDSFLRPDIEGQQVPVRYDPFDYGTAYAYVHGHWVRCISNHYNKFQGHSQREIMVATEILRQKKHLFKQKATSKPGEIAQLLKNADQYEELKLQSQRDLAAKDVRNLIENKSSTQTFSPEKTKLEIPANLLDEGSNNTEISLNNDVELNKITPYANEDLW</sequence>
<evidence type="ECO:0000313" key="3">
    <source>
        <dbReference type="Proteomes" id="UP000514713"/>
    </source>
</evidence>
<evidence type="ECO:0000259" key="1">
    <source>
        <dbReference type="PROSITE" id="PS50994"/>
    </source>
</evidence>
<dbReference type="InterPro" id="IPR015378">
    <property type="entry name" value="Transposase-like_Mu_C"/>
</dbReference>
<dbReference type="Gene3D" id="3.30.420.10">
    <property type="entry name" value="Ribonuclease H-like superfamily/Ribonuclease H"/>
    <property type="match status" value="1"/>
</dbReference>